<evidence type="ECO:0000256" key="13">
    <source>
        <dbReference type="ARBA" id="ARBA00022989"/>
    </source>
</evidence>
<keyword evidence="10" id="KW-0479">Metal-binding</keyword>
<dbReference type="GO" id="GO:0005615">
    <property type="term" value="C:extracellular space"/>
    <property type="evidence" value="ECO:0007669"/>
    <property type="project" value="UniProtKB-KW"/>
</dbReference>
<dbReference type="AlphaFoldDB" id="A0A498MKC4"/>
<evidence type="ECO:0000256" key="2">
    <source>
        <dbReference type="ARBA" id="ARBA00004613"/>
    </source>
</evidence>
<evidence type="ECO:0000256" key="16">
    <source>
        <dbReference type="ARBA" id="ARBA00063957"/>
    </source>
</evidence>
<dbReference type="GO" id="GO:0006955">
    <property type="term" value="P:immune response"/>
    <property type="evidence" value="ECO:0007669"/>
    <property type="project" value="InterPro"/>
</dbReference>
<dbReference type="SUPFAM" id="SSF49842">
    <property type="entry name" value="TNF-like"/>
    <property type="match status" value="1"/>
</dbReference>
<reference evidence="21 22" key="1">
    <citation type="submission" date="2018-03" db="EMBL/GenBank/DDBJ databases">
        <title>Draft genome sequence of Rohu Carp (Labeo rohita).</title>
        <authorList>
            <person name="Das P."/>
            <person name="Kushwaha B."/>
            <person name="Joshi C.G."/>
            <person name="Kumar D."/>
            <person name="Nagpure N.S."/>
            <person name="Sahoo L."/>
            <person name="Das S.P."/>
            <person name="Bit A."/>
            <person name="Patnaik S."/>
            <person name="Meher P.K."/>
            <person name="Jayasankar P."/>
            <person name="Koringa P.G."/>
            <person name="Patel N.V."/>
            <person name="Hinsu A.T."/>
            <person name="Kumar R."/>
            <person name="Pandey M."/>
            <person name="Agarwal S."/>
            <person name="Srivastava S."/>
            <person name="Singh M."/>
            <person name="Iquebal M.A."/>
            <person name="Jaiswal S."/>
            <person name="Angadi U.B."/>
            <person name="Kumar N."/>
            <person name="Raza M."/>
            <person name="Shah T.M."/>
            <person name="Rai A."/>
            <person name="Jena J.K."/>
        </authorList>
    </citation>
    <scope>NUCLEOTIDE SEQUENCE [LARGE SCALE GENOMIC DNA]</scope>
    <source>
        <strain evidence="21">DASCIFA01</strain>
        <tissue evidence="21">Testis</tissue>
    </source>
</reference>
<keyword evidence="14 19" id="KW-0472">Membrane</keyword>
<evidence type="ECO:0000256" key="6">
    <source>
        <dbReference type="ARBA" id="ARBA00022525"/>
    </source>
</evidence>
<comment type="caution">
    <text evidence="21">The sequence shown here is derived from an EMBL/GenBank/DDBJ whole genome shotgun (WGS) entry which is preliminary data.</text>
</comment>
<evidence type="ECO:0000313" key="21">
    <source>
        <dbReference type="EMBL" id="RXN21521.1"/>
    </source>
</evidence>
<organism evidence="21 22">
    <name type="scientific">Labeo rohita</name>
    <name type="common">Indian major carp</name>
    <name type="synonym">Cyprinus rohita</name>
    <dbReference type="NCBI Taxonomy" id="84645"/>
    <lineage>
        <taxon>Eukaryota</taxon>
        <taxon>Metazoa</taxon>
        <taxon>Chordata</taxon>
        <taxon>Craniata</taxon>
        <taxon>Vertebrata</taxon>
        <taxon>Euteleostomi</taxon>
        <taxon>Actinopterygii</taxon>
        <taxon>Neopterygii</taxon>
        <taxon>Teleostei</taxon>
        <taxon>Ostariophysi</taxon>
        <taxon>Cypriniformes</taxon>
        <taxon>Cyprinidae</taxon>
        <taxon>Labeoninae</taxon>
        <taxon>Labeonini</taxon>
        <taxon>Labeo</taxon>
    </lineage>
</organism>
<keyword evidence="6" id="KW-0964">Secreted</keyword>
<keyword evidence="22" id="KW-1185">Reference proteome</keyword>
<evidence type="ECO:0000256" key="5">
    <source>
        <dbReference type="ARBA" id="ARBA00022514"/>
    </source>
</evidence>
<evidence type="ECO:0000313" key="22">
    <source>
        <dbReference type="Proteomes" id="UP000290572"/>
    </source>
</evidence>
<keyword evidence="12" id="KW-0735">Signal-anchor</keyword>
<dbReference type="STRING" id="84645.A0A498MKC4"/>
<dbReference type="PROSITE" id="PS50049">
    <property type="entry name" value="THD_2"/>
    <property type="match status" value="1"/>
</dbReference>
<comment type="subunit">
    <text evidence="16">Homotrimer. One TNFSF10 homotrimer interacts with three TNFSF10A mononers. One TNFSF10 homotrimer interacts with three TNFSF10B mononers.</text>
</comment>
<evidence type="ECO:0000256" key="11">
    <source>
        <dbReference type="ARBA" id="ARBA00022833"/>
    </source>
</evidence>
<evidence type="ECO:0000256" key="4">
    <source>
        <dbReference type="ARBA" id="ARBA00022475"/>
    </source>
</evidence>
<keyword evidence="13 19" id="KW-1133">Transmembrane helix</keyword>
<dbReference type="GO" id="GO:0005164">
    <property type="term" value="F:tumor necrosis factor receptor binding"/>
    <property type="evidence" value="ECO:0007669"/>
    <property type="project" value="InterPro"/>
</dbReference>
<evidence type="ECO:0000256" key="10">
    <source>
        <dbReference type="ARBA" id="ARBA00022723"/>
    </source>
</evidence>
<keyword evidence="9" id="KW-0053">Apoptosis</keyword>
<comment type="similarity">
    <text evidence="3">Belongs to the tumor necrosis factor family.</text>
</comment>
<keyword evidence="11" id="KW-0862">Zinc</keyword>
<feature type="domain" description="THD" evidence="20">
    <location>
        <begin position="594"/>
        <end position="753"/>
    </location>
</feature>
<evidence type="ECO:0000256" key="14">
    <source>
        <dbReference type="ARBA" id="ARBA00023136"/>
    </source>
</evidence>
<comment type="subcellular location">
    <subcellularLocation>
        <location evidence="1">Cell membrane</location>
        <topology evidence="1">Single-pass type II membrane protein</topology>
    </subcellularLocation>
    <subcellularLocation>
        <location evidence="2">Secreted</location>
    </subcellularLocation>
</comment>
<evidence type="ECO:0000256" key="17">
    <source>
        <dbReference type="ARBA" id="ARBA00074586"/>
    </source>
</evidence>
<dbReference type="CDD" id="cd00184">
    <property type="entry name" value="TNF"/>
    <property type="match status" value="1"/>
</dbReference>
<evidence type="ECO:0000256" key="8">
    <source>
        <dbReference type="ARBA" id="ARBA00022692"/>
    </source>
</evidence>
<gene>
    <name evidence="21" type="ORF">ROHU_024100</name>
</gene>
<dbReference type="GO" id="GO:0005125">
    <property type="term" value="F:cytokine activity"/>
    <property type="evidence" value="ECO:0007669"/>
    <property type="project" value="UniProtKB-KW"/>
</dbReference>
<dbReference type="GO" id="GO:0006915">
    <property type="term" value="P:apoptotic process"/>
    <property type="evidence" value="ECO:0007669"/>
    <property type="project" value="UniProtKB-KW"/>
</dbReference>
<dbReference type="GO" id="GO:0005886">
    <property type="term" value="C:plasma membrane"/>
    <property type="evidence" value="ECO:0007669"/>
    <property type="project" value="UniProtKB-SubCell"/>
</dbReference>
<dbReference type="GO" id="GO:0046872">
    <property type="term" value="F:metal ion binding"/>
    <property type="evidence" value="ECO:0007669"/>
    <property type="project" value="UniProtKB-KW"/>
</dbReference>
<dbReference type="InterPro" id="IPR008983">
    <property type="entry name" value="Tumour_necrosis_fac-like_dom"/>
</dbReference>
<dbReference type="PANTHER" id="PTHR11471">
    <property type="entry name" value="TUMOR NECROSIS FACTOR FAMILY MEMBER"/>
    <property type="match status" value="1"/>
</dbReference>
<comment type="function">
    <text evidence="15">Cytokine that binds to TNFRSF10A/TRAILR1, TNFRSF10B/TRAILR2, TNFRSF10C/TRAILR3, TNFRSF10D/TRAILR4 and possibly also to TNFRSF11B/OPG. Induces apoptosis. Its activity may be modulated by binding to the decoy receptors TNFRSF10C/TRAILR3, TNFRSF10D/TRAILR4 and TNFRSF11B/OPG that cannot induce apoptosis.</text>
</comment>
<evidence type="ECO:0000256" key="15">
    <source>
        <dbReference type="ARBA" id="ARBA00055277"/>
    </source>
</evidence>
<dbReference type="Proteomes" id="UP000290572">
    <property type="component" value="Unassembled WGS sequence"/>
</dbReference>
<evidence type="ECO:0000256" key="18">
    <source>
        <dbReference type="ARBA" id="ARBA00083215"/>
    </source>
</evidence>
<evidence type="ECO:0000259" key="20">
    <source>
        <dbReference type="PROSITE" id="PS50049"/>
    </source>
</evidence>
<keyword evidence="7" id="KW-0597">Phosphoprotein</keyword>
<dbReference type="GO" id="GO:2001238">
    <property type="term" value="P:positive regulation of extrinsic apoptotic signaling pathway"/>
    <property type="evidence" value="ECO:0007669"/>
    <property type="project" value="UniProtKB-ARBA"/>
</dbReference>
<accession>A0A498MKC4</accession>
<dbReference type="PANTHER" id="PTHR11471:SF28">
    <property type="entry name" value="DEATH LIGAND 1B-RELATED"/>
    <property type="match status" value="1"/>
</dbReference>
<sequence length="755" mass="83648">MERHHYSDDPSSKGTDDKVVMEGTYGNASVLCSSGYNCDKNASEMEPDNKMEVYDDTYATVYATSLKSMASLGSIEYPDAPPSTPLLPEMIRSRASFTRKLKGGLAKEFLPSPPPPTPKDHMQTLMENQMTDTSSDFMVKLMRSLSRECCRNEGLEEDEGGEVDEGRLQNDIPRLNDYAAQISADILQFITTNEIKVKDEGCVQSMWVVADELASEILTASLAEVMARGERNVLEEETTYKVDTAPDTRSMISAMDGVKVLASELIINALVHAFAKLGQGVFKHGTQPHLSGQVVEPQPWEEGRYSSTLCNDSINSHKAKTFRCCSDKSELIPITDDGIKVKSSVHAYASNFAEDILQNSVCNASSLLFNYKQSQGAEVGPEKDIKTWVIKMRAGESPVQELQCTLLWAAASQKGTKALQFDLPDKSLQQKPRIYSRLRNAMATQNNQDYFRSVSSESTTYMMVPANGRGRESPSKLWIAMVVIVVVVLQIASTTGLFVYLNMSLSQVKNQGVTEELRCLGLLNALDKDRDIPEDLAQLFGEPCIKLAEGIKAYISKVTDSIISKQALHEARAMPHGSYNTTGSKFITTVTQRPSAHLTLSSLPGGTQYFAPQADLHQSCRHPVRSWANQSFGAHLHNMTLTNGRLRVPQDGRYYLYSQVYFRYPSPSEGDQNSVSHQLVQCIYKKTSYLRPIQLLKGVGTKCWAPDAEYALHSVYQGGLFELRAGDEVFVSVSSPTMVYGEDSSSYFGAFRLDL</sequence>
<dbReference type="EMBL" id="QBIY01012612">
    <property type="protein sequence ID" value="RXN21521.1"/>
    <property type="molecule type" value="Genomic_DNA"/>
</dbReference>
<evidence type="ECO:0000256" key="12">
    <source>
        <dbReference type="ARBA" id="ARBA00022968"/>
    </source>
</evidence>
<dbReference type="SMART" id="SM00207">
    <property type="entry name" value="TNF"/>
    <property type="match status" value="1"/>
</dbReference>
<keyword evidence="4" id="KW-1003">Cell membrane</keyword>
<evidence type="ECO:0000256" key="1">
    <source>
        <dbReference type="ARBA" id="ARBA00004401"/>
    </source>
</evidence>
<evidence type="ECO:0000256" key="7">
    <source>
        <dbReference type="ARBA" id="ARBA00022553"/>
    </source>
</evidence>
<name>A0A498MKC4_LABRO</name>
<evidence type="ECO:0000256" key="9">
    <source>
        <dbReference type="ARBA" id="ARBA00022703"/>
    </source>
</evidence>
<evidence type="ECO:0000256" key="3">
    <source>
        <dbReference type="ARBA" id="ARBA00008670"/>
    </source>
</evidence>
<evidence type="ECO:0000256" key="19">
    <source>
        <dbReference type="SAM" id="Phobius"/>
    </source>
</evidence>
<protein>
    <recommendedName>
        <fullName evidence="17">Tumor necrosis factor ligand superfamily member 10</fullName>
    </recommendedName>
    <alternativeName>
        <fullName evidence="18">TNF-related apoptosis-inducing ligand</fullName>
    </alternativeName>
</protein>
<feature type="transmembrane region" description="Helical" evidence="19">
    <location>
        <begin position="477"/>
        <end position="501"/>
    </location>
</feature>
<dbReference type="Gene3D" id="2.60.120.40">
    <property type="match status" value="1"/>
</dbReference>
<keyword evidence="5" id="KW-0202">Cytokine</keyword>
<dbReference type="FunFam" id="2.60.120.40:FF:000014">
    <property type="entry name" value="Tumor necrosis factor ligand superfamily member"/>
    <property type="match status" value="1"/>
</dbReference>
<keyword evidence="8 19" id="KW-0812">Transmembrane</keyword>
<dbReference type="Pfam" id="PF00229">
    <property type="entry name" value="TNF"/>
    <property type="match status" value="1"/>
</dbReference>
<dbReference type="InterPro" id="IPR006052">
    <property type="entry name" value="TNF_dom"/>
</dbReference>
<proteinExistence type="inferred from homology"/>